<dbReference type="SUPFAM" id="SSF100950">
    <property type="entry name" value="NagB/RpiA/CoA transferase-like"/>
    <property type="match status" value="1"/>
</dbReference>
<dbReference type="InterPro" id="IPR018356">
    <property type="entry name" value="Tscrpt_reg_HTH_DeoR_CS"/>
</dbReference>
<dbReference type="InterPro" id="IPR001034">
    <property type="entry name" value="DeoR_HTH"/>
</dbReference>
<reference evidence="6" key="1">
    <citation type="submission" date="2016-10" db="EMBL/GenBank/DDBJ databases">
        <authorList>
            <person name="Varghese N."/>
            <person name="Submissions S."/>
        </authorList>
    </citation>
    <scope>NUCLEOTIDE SEQUENCE [LARGE SCALE GENOMIC DNA]</scope>
    <source>
        <strain evidence="6">DSM 3695</strain>
    </source>
</reference>
<dbReference type="InterPro" id="IPR036390">
    <property type="entry name" value="WH_DNA-bd_sf"/>
</dbReference>
<keyword evidence="1" id="KW-0805">Transcription regulation</keyword>
<dbReference type="AlphaFoldDB" id="A0A1I0RDT6"/>
<evidence type="ECO:0000259" key="4">
    <source>
        <dbReference type="PROSITE" id="PS51000"/>
    </source>
</evidence>
<feature type="domain" description="HTH deoR-type" evidence="4">
    <location>
        <begin position="3"/>
        <end position="58"/>
    </location>
</feature>
<dbReference type="GO" id="GO:0003677">
    <property type="term" value="F:DNA binding"/>
    <property type="evidence" value="ECO:0007669"/>
    <property type="project" value="UniProtKB-KW"/>
</dbReference>
<evidence type="ECO:0000313" key="6">
    <source>
        <dbReference type="Proteomes" id="UP000199310"/>
    </source>
</evidence>
<sequence>MNFQLRKQKILALLAAQGEVDTRELAATLDISEITIRRDLNQLSDDGLLYRTHGGAIPVDQPENPYEFVNKTAANAAAKDKICRKAAAQINDGDIIFMDCGSTVFRLCQYIKNKKIKVITNSLPVIFELQHSQVSLNIIGGEYDAARQAIHGTIAGEHIQRYKAGKAFIGVDGISAQGLFAHSEKEAAIAMALATQSDYTYLLCDAGKIGRTSYLNFAGLELVNALITDADPADLKFCKKKNVKVITA</sequence>
<keyword evidence="3" id="KW-0804">Transcription</keyword>
<accession>A0A1I0RDT6</accession>
<dbReference type="SUPFAM" id="SSF46785">
    <property type="entry name" value="Winged helix' DNA-binding domain"/>
    <property type="match status" value="1"/>
</dbReference>
<dbReference type="InterPro" id="IPR014036">
    <property type="entry name" value="DeoR-like_C"/>
</dbReference>
<evidence type="ECO:0000313" key="5">
    <source>
        <dbReference type="EMBL" id="SEW39040.1"/>
    </source>
</evidence>
<protein>
    <submittedName>
        <fullName evidence="5">Transcriptional regulator, DeoR family</fullName>
    </submittedName>
</protein>
<dbReference type="Gene3D" id="3.40.50.1360">
    <property type="match status" value="1"/>
</dbReference>
<dbReference type="SMART" id="SM00420">
    <property type="entry name" value="HTH_DEOR"/>
    <property type="match status" value="1"/>
</dbReference>
<dbReference type="EMBL" id="FOJG01000001">
    <property type="protein sequence ID" value="SEW39040.1"/>
    <property type="molecule type" value="Genomic_DNA"/>
</dbReference>
<dbReference type="OrthoDB" id="9797223at2"/>
<dbReference type="Gene3D" id="1.10.10.10">
    <property type="entry name" value="Winged helix-like DNA-binding domain superfamily/Winged helix DNA-binding domain"/>
    <property type="match status" value="1"/>
</dbReference>
<evidence type="ECO:0000256" key="2">
    <source>
        <dbReference type="ARBA" id="ARBA00023125"/>
    </source>
</evidence>
<dbReference type="InterPro" id="IPR037171">
    <property type="entry name" value="NagB/RpiA_transferase-like"/>
</dbReference>
<evidence type="ECO:0000256" key="3">
    <source>
        <dbReference type="ARBA" id="ARBA00023163"/>
    </source>
</evidence>
<dbReference type="PROSITE" id="PS00894">
    <property type="entry name" value="HTH_DEOR_1"/>
    <property type="match status" value="1"/>
</dbReference>
<evidence type="ECO:0000256" key="1">
    <source>
        <dbReference type="ARBA" id="ARBA00023015"/>
    </source>
</evidence>
<dbReference type="SMART" id="SM01134">
    <property type="entry name" value="DeoRC"/>
    <property type="match status" value="1"/>
</dbReference>
<dbReference type="RefSeq" id="WP_089895462.1">
    <property type="nucleotide sequence ID" value="NZ_FOJG01000001.1"/>
</dbReference>
<dbReference type="InterPro" id="IPR050313">
    <property type="entry name" value="Carb_Metab_HTH_regulators"/>
</dbReference>
<gene>
    <name evidence="5" type="ORF">SAMN04488122_2693</name>
</gene>
<dbReference type="InterPro" id="IPR036388">
    <property type="entry name" value="WH-like_DNA-bd_sf"/>
</dbReference>
<dbReference type="STRING" id="29529.SAMN04488122_2693"/>
<dbReference type="Proteomes" id="UP000199310">
    <property type="component" value="Unassembled WGS sequence"/>
</dbReference>
<keyword evidence="2" id="KW-0238">DNA-binding</keyword>
<dbReference type="PROSITE" id="PS51000">
    <property type="entry name" value="HTH_DEOR_2"/>
    <property type="match status" value="1"/>
</dbReference>
<dbReference type="GO" id="GO:0003700">
    <property type="term" value="F:DNA-binding transcription factor activity"/>
    <property type="evidence" value="ECO:0007669"/>
    <property type="project" value="InterPro"/>
</dbReference>
<organism evidence="5 6">
    <name type="scientific">Chitinophaga arvensicola</name>
    <dbReference type="NCBI Taxonomy" id="29529"/>
    <lineage>
        <taxon>Bacteria</taxon>
        <taxon>Pseudomonadati</taxon>
        <taxon>Bacteroidota</taxon>
        <taxon>Chitinophagia</taxon>
        <taxon>Chitinophagales</taxon>
        <taxon>Chitinophagaceae</taxon>
        <taxon>Chitinophaga</taxon>
    </lineage>
</organism>
<dbReference type="Pfam" id="PF00455">
    <property type="entry name" value="DeoRC"/>
    <property type="match status" value="1"/>
</dbReference>
<dbReference type="Pfam" id="PF08220">
    <property type="entry name" value="HTH_DeoR"/>
    <property type="match status" value="1"/>
</dbReference>
<proteinExistence type="predicted"/>
<keyword evidence="6" id="KW-1185">Reference proteome</keyword>
<dbReference type="PANTHER" id="PTHR30363:SF44">
    <property type="entry name" value="AGA OPERON TRANSCRIPTIONAL REPRESSOR-RELATED"/>
    <property type="match status" value="1"/>
</dbReference>
<dbReference type="PANTHER" id="PTHR30363">
    <property type="entry name" value="HTH-TYPE TRANSCRIPTIONAL REGULATOR SRLR-RELATED"/>
    <property type="match status" value="1"/>
</dbReference>
<name>A0A1I0RDT6_9BACT</name>
<dbReference type="PRINTS" id="PR00037">
    <property type="entry name" value="HTHLACR"/>
</dbReference>